<organism evidence="1">
    <name type="scientific">bioreactor metagenome</name>
    <dbReference type="NCBI Taxonomy" id="1076179"/>
    <lineage>
        <taxon>unclassified sequences</taxon>
        <taxon>metagenomes</taxon>
        <taxon>ecological metagenomes</taxon>
    </lineage>
</organism>
<gene>
    <name evidence="1" type="ORF">SDC9_160933</name>
</gene>
<accession>A0A645FGV9</accession>
<protein>
    <submittedName>
        <fullName evidence="1">Uncharacterized protein</fullName>
    </submittedName>
</protein>
<name>A0A645FGV9_9ZZZZ</name>
<evidence type="ECO:0000313" key="1">
    <source>
        <dbReference type="EMBL" id="MPN13611.1"/>
    </source>
</evidence>
<dbReference type="AlphaFoldDB" id="A0A645FGV9"/>
<dbReference type="EMBL" id="VSSQ01060128">
    <property type="protein sequence ID" value="MPN13611.1"/>
    <property type="molecule type" value="Genomic_DNA"/>
</dbReference>
<proteinExistence type="predicted"/>
<comment type="caution">
    <text evidence="1">The sequence shown here is derived from an EMBL/GenBank/DDBJ whole genome shotgun (WGS) entry which is preliminary data.</text>
</comment>
<reference evidence="1" key="1">
    <citation type="submission" date="2019-08" db="EMBL/GenBank/DDBJ databases">
        <authorList>
            <person name="Kucharzyk K."/>
            <person name="Murdoch R.W."/>
            <person name="Higgins S."/>
            <person name="Loffler F."/>
        </authorList>
    </citation>
    <scope>NUCLEOTIDE SEQUENCE</scope>
</reference>
<sequence length="147" mass="16449">MNHFAQLLPQKVALGTHRNLGGQISCRNFFRCACLLPDAGNHLAKGVHQGAYFIRGSSFHIYVYIALGQPVGYLYQAANRPDGPGYKSYQNDGYENTRNHCRYSTIFEDIGRCLCNFLNRSRGANPPLGVADGDWADDITAFKVFQR</sequence>